<keyword evidence="1" id="KW-0808">Transferase</keyword>
<keyword evidence="1" id="KW-0489">Methyltransferase</keyword>
<reference evidence="1" key="1">
    <citation type="submission" date="2020-09" db="EMBL/GenBank/DDBJ databases">
        <title>Iningainema tapete sp. nov. (Scytonemataceae, Cyanobacteria) from greenhouses in central Florida (USA) produces two types of nodularin with biosynthetic potential for microcystin-LR and anabaenopeptins.</title>
        <authorList>
            <person name="Berthold D.E."/>
            <person name="Lefler F.W."/>
            <person name="Huang I.-S."/>
            <person name="Abdulla H."/>
            <person name="Zimba P.V."/>
            <person name="Laughinghouse H.D. IV."/>
        </authorList>
    </citation>
    <scope>NUCLEOTIDE SEQUENCE</scope>
    <source>
        <strain evidence="1">BLCCT55</strain>
    </source>
</reference>
<organism evidence="1 2">
    <name type="scientific">Iningainema tapete BLCC-T55</name>
    <dbReference type="NCBI Taxonomy" id="2748662"/>
    <lineage>
        <taxon>Bacteria</taxon>
        <taxon>Bacillati</taxon>
        <taxon>Cyanobacteriota</taxon>
        <taxon>Cyanophyceae</taxon>
        <taxon>Nostocales</taxon>
        <taxon>Scytonemataceae</taxon>
        <taxon>Iningainema tapete</taxon>
    </lineage>
</organism>
<dbReference type="AlphaFoldDB" id="A0A8J6XG10"/>
<dbReference type="RefSeq" id="WP_190826879.1">
    <property type="nucleotide sequence ID" value="NZ_CAWPPI010000039.1"/>
</dbReference>
<dbReference type="EMBL" id="JACXAE010000039">
    <property type="protein sequence ID" value="MBD2772390.1"/>
    <property type="molecule type" value="Genomic_DNA"/>
</dbReference>
<comment type="caution">
    <text evidence="1">The sequence shown here is derived from an EMBL/GenBank/DDBJ whole genome shotgun (WGS) entry which is preliminary data.</text>
</comment>
<evidence type="ECO:0000313" key="1">
    <source>
        <dbReference type="EMBL" id="MBD2772390.1"/>
    </source>
</evidence>
<dbReference type="Pfam" id="PF13578">
    <property type="entry name" value="Methyltransf_24"/>
    <property type="match status" value="1"/>
</dbReference>
<dbReference type="InterPro" id="IPR029063">
    <property type="entry name" value="SAM-dependent_MTases_sf"/>
</dbReference>
<dbReference type="Proteomes" id="UP000629098">
    <property type="component" value="Unassembled WGS sequence"/>
</dbReference>
<evidence type="ECO:0000313" key="2">
    <source>
        <dbReference type="Proteomes" id="UP000629098"/>
    </source>
</evidence>
<protein>
    <submittedName>
        <fullName evidence="1">Class I SAM-dependent methyltransferase</fullName>
    </submittedName>
</protein>
<dbReference type="SUPFAM" id="SSF53335">
    <property type="entry name" value="S-adenosyl-L-methionine-dependent methyltransferases"/>
    <property type="match status" value="1"/>
</dbReference>
<proteinExistence type="predicted"/>
<keyword evidence="2" id="KW-1185">Reference proteome</keyword>
<gene>
    <name evidence="1" type="ORF">ICL16_09955</name>
</gene>
<dbReference type="GO" id="GO:0008168">
    <property type="term" value="F:methyltransferase activity"/>
    <property type="evidence" value="ECO:0007669"/>
    <property type="project" value="UniProtKB-KW"/>
</dbReference>
<name>A0A8J6XG10_9CYAN</name>
<accession>A0A8J6XG10</accession>
<sequence length="242" mass="27431">MLKSRLIKTKGYITSSGLPELSKDIKYLLRRSFLGLPRIEISEIFDLEANDFEINIPNHNHGSIQNASLTLSDKLAIAVFCQIIKPKTAIEIGTFRGETTDLIARNTVNADIYTLDLPPDFTTHQLQPEASDLSVLQQRQPSLYIQEIYSRGSHVHQIYGDSAVFDFSSLNQTFDLAFIDGAHSYEYVKNDTEKLLPLMNPGGWIIWDDYFFAFPDIIRYVSEFCAQGAIHLYGTRLAAFKV</sequence>
<dbReference type="Gene3D" id="3.40.50.150">
    <property type="entry name" value="Vaccinia Virus protein VP39"/>
    <property type="match status" value="1"/>
</dbReference>
<dbReference type="GO" id="GO:0032259">
    <property type="term" value="P:methylation"/>
    <property type="evidence" value="ECO:0007669"/>
    <property type="project" value="UniProtKB-KW"/>
</dbReference>